<reference evidence="1 2" key="1">
    <citation type="journal article" date="2015" name="Genome Announc.">
        <title>Expanding the biotechnology potential of lactobacilli through comparative genomics of 213 strains and associated genera.</title>
        <authorList>
            <person name="Sun Z."/>
            <person name="Harris H.M."/>
            <person name="McCann A."/>
            <person name="Guo C."/>
            <person name="Argimon S."/>
            <person name="Zhang W."/>
            <person name="Yang X."/>
            <person name="Jeffery I.B."/>
            <person name="Cooney J.C."/>
            <person name="Kagawa T.F."/>
            <person name="Liu W."/>
            <person name="Song Y."/>
            <person name="Salvetti E."/>
            <person name="Wrobel A."/>
            <person name="Rasinkangas P."/>
            <person name="Parkhill J."/>
            <person name="Rea M.C."/>
            <person name="O'Sullivan O."/>
            <person name="Ritari J."/>
            <person name="Douillard F.P."/>
            <person name="Paul Ross R."/>
            <person name="Yang R."/>
            <person name="Briner A.E."/>
            <person name="Felis G.E."/>
            <person name="de Vos W.M."/>
            <person name="Barrangou R."/>
            <person name="Klaenhammer T.R."/>
            <person name="Caufield P.W."/>
            <person name="Cui Y."/>
            <person name="Zhang H."/>
            <person name="O'Toole P.W."/>
        </authorList>
    </citation>
    <scope>NUCLEOTIDE SEQUENCE [LARGE SCALE GENOMIC DNA]</scope>
    <source>
        <strain evidence="1 2">DSM 20444</strain>
    </source>
</reference>
<gene>
    <name evidence="1" type="ORF">FD00_GL001757</name>
</gene>
<dbReference type="PATRIC" id="fig|1046596.6.peg.1846"/>
<protein>
    <submittedName>
        <fullName evidence="1">Uncharacterized protein</fullName>
    </submittedName>
</protein>
<accession>J0KWR7</accession>
<comment type="caution">
    <text evidence="1">The sequence shown here is derived from an EMBL/GenBank/DDBJ whole genome shotgun (WGS) entry which is preliminary data.</text>
</comment>
<dbReference type="RefSeq" id="WP_003691143.1">
    <property type="nucleotide sequence ID" value="NZ_AKKT01000174.1"/>
</dbReference>
<evidence type="ECO:0000313" key="2">
    <source>
        <dbReference type="Proteomes" id="UP000050898"/>
    </source>
</evidence>
<organism evidence="1 2">
    <name type="scientific">Liquorilactobacillus mali KCTC 3596 = DSM 20444</name>
    <dbReference type="NCBI Taxonomy" id="1046596"/>
    <lineage>
        <taxon>Bacteria</taxon>
        <taxon>Bacillati</taxon>
        <taxon>Bacillota</taxon>
        <taxon>Bacilli</taxon>
        <taxon>Lactobacillales</taxon>
        <taxon>Lactobacillaceae</taxon>
        <taxon>Liquorilactobacillus</taxon>
    </lineage>
</organism>
<dbReference type="AlphaFoldDB" id="J0KWR7"/>
<dbReference type="EMBL" id="AYYH01000047">
    <property type="protein sequence ID" value="KRN08806.1"/>
    <property type="molecule type" value="Genomic_DNA"/>
</dbReference>
<name>J0KWR7_9LACO</name>
<evidence type="ECO:0000313" key="1">
    <source>
        <dbReference type="EMBL" id="KRN08806.1"/>
    </source>
</evidence>
<keyword evidence="2" id="KW-1185">Reference proteome</keyword>
<dbReference type="GeneID" id="98316832"/>
<proteinExistence type="predicted"/>
<dbReference type="Proteomes" id="UP000050898">
    <property type="component" value="Unassembled WGS sequence"/>
</dbReference>
<sequence length="143" mass="15488">MAYLTSSEFQQFGYSPPFNEDDFDSAEQSAEIAINSVTSFYDPNLGSQDLVVDVSSSFPYRVKRATAFKKAVAMQTQFVIDSNAKSAYELQQNNVSSYSVGGTSMTFKSGVADTMTVGSTGVLKAVRTLLGQYGLLYVGVDHV</sequence>